<name>A0A8B0SRR0_KLEPN</name>
<organism evidence="2">
    <name type="scientific">Klebsiella pneumoniae</name>
    <dbReference type="NCBI Taxonomy" id="573"/>
    <lineage>
        <taxon>Bacteria</taxon>
        <taxon>Pseudomonadati</taxon>
        <taxon>Pseudomonadota</taxon>
        <taxon>Gammaproteobacteria</taxon>
        <taxon>Enterobacterales</taxon>
        <taxon>Enterobacteriaceae</taxon>
        <taxon>Klebsiella/Raoultella group</taxon>
        <taxon>Klebsiella</taxon>
        <taxon>Klebsiella pneumoniae complex</taxon>
    </lineage>
</organism>
<feature type="domain" description="Ig-like" evidence="1">
    <location>
        <begin position="40"/>
        <end position="108"/>
    </location>
</feature>
<sequence length="116" mass="12954">MTSVRDMTWCLPETSGNWGWGQKQNYMSPSKKCESDGRFLIKATIQILNPDNTVYSKMDMVYDSGSASLSVPWTKGSAVKADWMPVSNADTEYRFRVTLYDKAGTRKSPAGSEVPL</sequence>
<evidence type="ECO:0000259" key="1">
    <source>
        <dbReference type="Pfam" id="PF12245"/>
    </source>
</evidence>
<evidence type="ECO:0000313" key="2">
    <source>
        <dbReference type="EMBL" id="QTX13896.1"/>
    </source>
</evidence>
<dbReference type="EMBL" id="MN956836">
    <property type="protein sequence ID" value="QTX13896.1"/>
    <property type="molecule type" value="Genomic_DNA"/>
</dbReference>
<protein>
    <recommendedName>
        <fullName evidence="1">Ig-like domain-containing protein</fullName>
    </recommendedName>
</protein>
<dbReference type="InterPro" id="IPR022038">
    <property type="entry name" value="Ig-like_bact"/>
</dbReference>
<accession>A0A8B0SRR0</accession>
<geneLocation type="plasmid" evidence="2">
    <name>p17-15-vir-like</name>
</geneLocation>
<dbReference type="Pfam" id="PF12245">
    <property type="entry name" value="Big_3_2"/>
    <property type="match status" value="1"/>
</dbReference>
<dbReference type="AlphaFoldDB" id="A0A8B0SRR0"/>
<reference evidence="2" key="1">
    <citation type="submission" date="2020-01" db="EMBL/GenBank/DDBJ databases">
        <authorList>
            <person name="Qin S."/>
        </authorList>
    </citation>
    <scope>NUCLEOTIDE SEQUENCE</scope>
    <source>
        <strain evidence="2">CVir17-16-YZ6g</strain>
        <plasmid evidence="2">p17-15-vir-like</plasmid>
    </source>
</reference>
<proteinExistence type="predicted"/>
<keyword evidence="2" id="KW-0614">Plasmid</keyword>